<keyword evidence="3" id="KW-0010">Activator</keyword>
<evidence type="ECO:0000256" key="1">
    <source>
        <dbReference type="ARBA" id="ARBA00023015"/>
    </source>
</evidence>
<evidence type="ECO:0000259" key="5">
    <source>
        <dbReference type="PROSITE" id="PS50042"/>
    </source>
</evidence>
<dbReference type="Gene3D" id="2.60.120.10">
    <property type="entry name" value="Jelly Rolls"/>
    <property type="match status" value="1"/>
</dbReference>
<dbReference type="Proteomes" id="UP000076935">
    <property type="component" value="Unassembled WGS sequence"/>
</dbReference>
<dbReference type="CDD" id="cd00092">
    <property type="entry name" value="HTH_CRP"/>
    <property type="match status" value="1"/>
</dbReference>
<sequence>MVFDPSLSRTLEALFTEEQHVCSFKKGTYLFQEGEAASNIFWLQSGKIQIGKVIPDGRELTIRISKAMDMLIEMALFEEDANYTMNARAIESGEALVIPRWKLESALSSKTELMVQWLRYTHNHHLRTQSKLRDLVLNGKKGGVYSTLIRMGNTFGEKTEDGLRLNVSLTNQEMANLCGTSREVVNRLLSELRKEGIIKMKRNRIILCDIDYLKQEVNCENCPIDMCQID</sequence>
<evidence type="ECO:0000256" key="3">
    <source>
        <dbReference type="ARBA" id="ARBA00023159"/>
    </source>
</evidence>
<evidence type="ECO:0000256" key="4">
    <source>
        <dbReference type="ARBA" id="ARBA00023163"/>
    </source>
</evidence>
<dbReference type="AlphaFoldDB" id="A0A177LDQ7"/>
<dbReference type="PANTHER" id="PTHR24567:SF74">
    <property type="entry name" value="HTH-TYPE TRANSCRIPTIONAL REGULATOR ARCR"/>
    <property type="match status" value="1"/>
</dbReference>
<dbReference type="GO" id="GO:0003677">
    <property type="term" value="F:DNA binding"/>
    <property type="evidence" value="ECO:0007669"/>
    <property type="project" value="UniProtKB-KW"/>
</dbReference>
<proteinExistence type="predicted"/>
<keyword evidence="2" id="KW-0238">DNA-binding</keyword>
<dbReference type="SUPFAM" id="SSF46785">
    <property type="entry name" value="Winged helix' DNA-binding domain"/>
    <property type="match status" value="1"/>
</dbReference>
<evidence type="ECO:0000256" key="2">
    <source>
        <dbReference type="ARBA" id="ARBA00023125"/>
    </source>
</evidence>
<dbReference type="InterPro" id="IPR000595">
    <property type="entry name" value="cNMP-bd_dom"/>
</dbReference>
<dbReference type="InterPro" id="IPR018490">
    <property type="entry name" value="cNMP-bd_dom_sf"/>
</dbReference>
<dbReference type="GO" id="GO:0003700">
    <property type="term" value="F:DNA-binding transcription factor activity"/>
    <property type="evidence" value="ECO:0007669"/>
    <property type="project" value="TreeGrafter"/>
</dbReference>
<dbReference type="InterPro" id="IPR036388">
    <property type="entry name" value="WH-like_DNA-bd_sf"/>
</dbReference>
<dbReference type="SMART" id="SM00100">
    <property type="entry name" value="cNMP"/>
    <property type="match status" value="1"/>
</dbReference>
<dbReference type="PROSITE" id="PS51063">
    <property type="entry name" value="HTH_CRP_2"/>
    <property type="match status" value="1"/>
</dbReference>
<evidence type="ECO:0000259" key="6">
    <source>
        <dbReference type="PROSITE" id="PS51063"/>
    </source>
</evidence>
<dbReference type="CDD" id="cd00038">
    <property type="entry name" value="CAP_ED"/>
    <property type="match status" value="1"/>
</dbReference>
<keyword evidence="8" id="KW-1185">Reference proteome</keyword>
<name>A0A177LDQ7_9BACI</name>
<dbReference type="GO" id="GO:0005829">
    <property type="term" value="C:cytosol"/>
    <property type="evidence" value="ECO:0007669"/>
    <property type="project" value="TreeGrafter"/>
</dbReference>
<evidence type="ECO:0000313" key="8">
    <source>
        <dbReference type="Proteomes" id="UP000076935"/>
    </source>
</evidence>
<dbReference type="InterPro" id="IPR014710">
    <property type="entry name" value="RmlC-like_jellyroll"/>
</dbReference>
<dbReference type="InterPro" id="IPR050397">
    <property type="entry name" value="Env_Response_Regulators"/>
</dbReference>
<dbReference type="SUPFAM" id="SSF51206">
    <property type="entry name" value="cAMP-binding domain-like"/>
    <property type="match status" value="1"/>
</dbReference>
<dbReference type="RefSeq" id="WP_063964281.1">
    <property type="nucleotide sequence ID" value="NZ_JBCNAN010000012.1"/>
</dbReference>
<evidence type="ECO:0000313" key="7">
    <source>
        <dbReference type="EMBL" id="OAH63315.1"/>
    </source>
</evidence>
<dbReference type="EMBL" id="LQWY01000001">
    <property type="protein sequence ID" value="OAH63315.1"/>
    <property type="molecule type" value="Genomic_DNA"/>
</dbReference>
<dbReference type="Pfam" id="PF00027">
    <property type="entry name" value="cNMP_binding"/>
    <property type="match status" value="1"/>
</dbReference>
<dbReference type="STRING" id="29332.AWH48_14945"/>
<dbReference type="PANTHER" id="PTHR24567">
    <property type="entry name" value="CRP FAMILY TRANSCRIPTIONAL REGULATORY PROTEIN"/>
    <property type="match status" value="1"/>
</dbReference>
<feature type="domain" description="Cyclic nucleotide-binding" evidence="5">
    <location>
        <begin position="24"/>
        <end position="107"/>
    </location>
</feature>
<reference evidence="7 8" key="1">
    <citation type="submission" date="2016-01" db="EMBL/GenBank/DDBJ databases">
        <title>Investigation of taxonomic status of Bacillus aminovorans.</title>
        <authorList>
            <person name="Verma A."/>
            <person name="Pal Y."/>
            <person name="Krishnamurthi S."/>
        </authorList>
    </citation>
    <scope>NUCLEOTIDE SEQUENCE [LARGE SCALE GENOMIC DNA]</scope>
    <source>
        <strain evidence="7 8">DSM 1314</strain>
    </source>
</reference>
<feature type="domain" description="HTH crp-type" evidence="6">
    <location>
        <begin position="138"/>
        <end position="211"/>
    </location>
</feature>
<dbReference type="InterPro" id="IPR012318">
    <property type="entry name" value="HTH_CRP"/>
</dbReference>
<organism evidence="7 8">
    <name type="scientific">Domibacillus aminovorans</name>
    <dbReference type="NCBI Taxonomy" id="29332"/>
    <lineage>
        <taxon>Bacteria</taxon>
        <taxon>Bacillati</taxon>
        <taxon>Bacillota</taxon>
        <taxon>Bacilli</taxon>
        <taxon>Bacillales</taxon>
        <taxon>Bacillaceae</taxon>
        <taxon>Domibacillus</taxon>
    </lineage>
</organism>
<accession>A0A177LDQ7</accession>
<protein>
    <submittedName>
        <fullName evidence="7">Crp/Fnr family transcriptional regulator</fullName>
    </submittedName>
</protein>
<gene>
    <name evidence="7" type="ORF">AWH49_00225</name>
</gene>
<dbReference type="Pfam" id="PF13545">
    <property type="entry name" value="HTH_Crp_2"/>
    <property type="match status" value="1"/>
</dbReference>
<keyword evidence="4" id="KW-0804">Transcription</keyword>
<keyword evidence="1" id="KW-0805">Transcription regulation</keyword>
<dbReference type="Gene3D" id="1.10.10.10">
    <property type="entry name" value="Winged helix-like DNA-binding domain superfamily/Winged helix DNA-binding domain"/>
    <property type="match status" value="1"/>
</dbReference>
<dbReference type="PROSITE" id="PS50042">
    <property type="entry name" value="CNMP_BINDING_3"/>
    <property type="match status" value="1"/>
</dbReference>
<dbReference type="PRINTS" id="PR00034">
    <property type="entry name" value="HTHCRP"/>
</dbReference>
<dbReference type="InterPro" id="IPR036390">
    <property type="entry name" value="WH_DNA-bd_sf"/>
</dbReference>
<dbReference type="SMART" id="SM00419">
    <property type="entry name" value="HTH_CRP"/>
    <property type="match status" value="1"/>
</dbReference>
<comment type="caution">
    <text evidence="7">The sequence shown here is derived from an EMBL/GenBank/DDBJ whole genome shotgun (WGS) entry which is preliminary data.</text>
</comment>